<reference evidence="1 2" key="1">
    <citation type="submission" date="2017-06" db="EMBL/GenBank/DDBJ databases">
        <authorList>
            <person name="Kim H.J."/>
            <person name="Triplett B.A."/>
        </authorList>
    </citation>
    <scope>NUCLEOTIDE SEQUENCE [LARGE SCALE GENOMIC DNA]</scope>
    <source>
        <strain evidence="1 2">CGMCC 4.2132</strain>
    </source>
</reference>
<dbReference type="Proteomes" id="UP000198282">
    <property type="component" value="Unassembled WGS sequence"/>
</dbReference>
<evidence type="ECO:0000313" key="2">
    <source>
        <dbReference type="Proteomes" id="UP000198282"/>
    </source>
</evidence>
<dbReference type="EMBL" id="FZOD01000029">
    <property type="protein sequence ID" value="SNT21978.1"/>
    <property type="molecule type" value="Genomic_DNA"/>
</dbReference>
<proteinExistence type="predicted"/>
<accession>A0A239KWG2</accession>
<organism evidence="1 2">
    <name type="scientific">Streptosporangium subroseum</name>
    <dbReference type="NCBI Taxonomy" id="106412"/>
    <lineage>
        <taxon>Bacteria</taxon>
        <taxon>Bacillati</taxon>
        <taxon>Actinomycetota</taxon>
        <taxon>Actinomycetes</taxon>
        <taxon>Streptosporangiales</taxon>
        <taxon>Streptosporangiaceae</taxon>
        <taxon>Streptosporangium</taxon>
    </lineage>
</organism>
<dbReference type="AlphaFoldDB" id="A0A239KWG2"/>
<evidence type="ECO:0000313" key="1">
    <source>
        <dbReference type="EMBL" id="SNT21978.1"/>
    </source>
</evidence>
<gene>
    <name evidence="1" type="ORF">SAMN05216276_102913</name>
</gene>
<dbReference type="OrthoDB" id="9804511at2"/>
<name>A0A239KWG2_9ACTN</name>
<sequence>MRGLRASGSRRQNTQLYQLIDADQIRFEARYANGEHHDGFLIRKNAKGERTVNEIRTAENTVGRPVTIDKTRAETRDTVKVSAYGYDPGEQKADELGRLTYTFRLPSSAKRNGTYIVYLSSTNQKITSPVITVTK</sequence>
<dbReference type="RefSeq" id="WP_089209984.1">
    <property type="nucleotide sequence ID" value="NZ_FZOD01000029.1"/>
</dbReference>
<keyword evidence="2" id="KW-1185">Reference proteome</keyword>
<protein>
    <submittedName>
        <fullName evidence="1">Uncharacterized protein</fullName>
    </submittedName>
</protein>